<dbReference type="RefSeq" id="WP_211753604.1">
    <property type="nucleotide sequence ID" value="NZ_FOHE01000001.1"/>
</dbReference>
<reference evidence="1 2" key="1">
    <citation type="submission" date="2016-10" db="EMBL/GenBank/DDBJ databases">
        <authorList>
            <person name="de Groot N.N."/>
        </authorList>
    </citation>
    <scope>NUCLEOTIDE SEQUENCE [LARGE SCALE GENOMIC DNA]</scope>
    <source>
        <strain evidence="1 2">IBRC-M 10780</strain>
    </source>
</reference>
<protein>
    <recommendedName>
        <fullName evidence="3">Poly A polymerase head domain-containing protein</fullName>
    </recommendedName>
</protein>
<name>A0A1H9Y098_9BACI</name>
<dbReference type="STRING" id="930131.SAMN05216389_10190"/>
<accession>A0A1H9Y098</accession>
<dbReference type="Proteomes" id="UP000198618">
    <property type="component" value="Unassembled WGS sequence"/>
</dbReference>
<dbReference type="AlphaFoldDB" id="A0A1H9Y098"/>
<evidence type="ECO:0000313" key="1">
    <source>
        <dbReference type="EMBL" id="SES62166.1"/>
    </source>
</evidence>
<organism evidence="1 2">
    <name type="scientific">Oceanobacillus limi</name>
    <dbReference type="NCBI Taxonomy" id="930131"/>
    <lineage>
        <taxon>Bacteria</taxon>
        <taxon>Bacillati</taxon>
        <taxon>Bacillota</taxon>
        <taxon>Bacilli</taxon>
        <taxon>Bacillales</taxon>
        <taxon>Bacillaceae</taxon>
        <taxon>Oceanobacillus</taxon>
    </lineage>
</organism>
<evidence type="ECO:0008006" key="3">
    <source>
        <dbReference type="Google" id="ProtNLM"/>
    </source>
</evidence>
<proteinExistence type="predicted"/>
<keyword evidence="2" id="KW-1185">Reference proteome</keyword>
<sequence length="250" mass="29733">MKYNPKIKESLFRLLSSRPQAMSFIKTLEAEGDLILFGGSVREYLDHEYNEVPRDFDFVINTNKDISNLVETFELPYTKNKFGGLKIYLDGLKFDIWRIDETWAFKERKIVFGDISDLRKTVFLNVDALFYNLNNCLLYDEDFSKAMNKSMLDIVLEDNPFPELNIARAFRLKYKYNLDFSKELYSFLEEWLKKFDDIAEALTELRNIEMKRYKQSSVDWVKEFEQLSHNSNSLKGITNDHERYLSSVYK</sequence>
<gene>
    <name evidence="1" type="ORF">SAMN05216389_10190</name>
</gene>
<dbReference type="EMBL" id="FOHE01000001">
    <property type="protein sequence ID" value="SES62166.1"/>
    <property type="molecule type" value="Genomic_DNA"/>
</dbReference>
<evidence type="ECO:0000313" key="2">
    <source>
        <dbReference type="Proteomes" id="UP000198618"/>
    </source>
</evidence>